<name>A0AAW0FJJ4_9APHY</name>
<accession>A0AAW0FJJ4</accession>
<sequence>MWSEGREGMYAAQHSRDPVRDFPPVERELDNYWEKAFPILYPYGTGGIAAKRPVKLSLLEQTRWALQQHDHRFRTYQSFVFVACNQQQRRDALSSCRVLIKRRDFAKLSSKFANLTVADLEKAADEESKGIQISNPNARALLEATFGTASRVIAADSIRSQYRKELQAGSIYFGPPSVWVTVNPDDLHDPIAQVLVGEEIDLDQFSKTVGPTKQERAKNIARDGAKVSNKRFESSKGIFGILEGYYGTVECQGRGSLHIHMLLFLKGAPSWEEMRELLKTEDFRAKVKTFIAANFKAHYPELKNKEAIDAIPSNTEVAYDRPPHPDSEDYWVKVHDLEVQVVRTKQMHTCTPQTCIINDRKGARCKRRAP</sequence>
<comment type="caution">
    <text evidence="2">The sequence shown here is derived from an EMBL/GenBank/DDBJ whole genome shotgun (WGS) entry which is preliminary data.</text>
</comment>
<reference evidence="2 3" key="1">
    <citation type="submission" date="2022-09" db="EMBL/GenBank/DDBJ databases">
        <authorList>
            <person name="Palmer J.M."/>
        </authorList>
    </citation>
    <scope>NUCLEOTIDE SEQUENCE [LARGE SCALE GENOMIC DNA]</scope>
    <source>
        <strain evidence="2 3">DSM 7382</strain>
    </source>
</reference>
<feature type="domain" description="Helitron helicase-like" evidence="1">
    <location>
        <begin position="63"/>
        <end position="263"/>
    </location>
</feature>
<dbReference type="Proteomes" id="UP001385951">
    <property type="component" value="Unassembled WGS sequence"/>
</dbReference>
<dbReference type="InterPro" id="IPR025476">
    <property type="entry name" value="Helitron_helicase-like"/>
</dbReference>
<proteinExistence type="predicted"/>
<dbReference type="Pfam" id="PF14214">
    <property type="entry name" value="Helitron_like_N"/>
    <property type="match status" value="1"/>
</dbReference>
<gene>
    <name evidence="2" type="ORF">QCA50_017783</name>
</gene>
<dbReference type="EMBL" id="JASBNA010000062">
    <property type="protein sequence ID" value="KAK7679205.1"/>
    <property type="molecule type" value="Genomic_DNA"/>
</dbReference>
<dbReference type="AlphaFoldDB" id="A0AAW0FJJ4"/>
<organism evidence="2 3">
    <name type="scientific">Cerrena zonata</name>
    <dbReference type="NCBI Taxonomy" id="2478898"/>
    <lineage>
        <taxon>Eukaryota</taxon>
        <taxon>Fungi</taxon>
        <taxon>Dikarya</taxon>
        <taxon>Basidiomycota</taxon>
        <taxon>Agaricomycotina</taxon>
        <taxon>Agaricomycetes</taxon>
        <taxon>Polyporales</taxon>
        <taxon>Cerrenaceae</taxon>
        <taxon>Cerrena</taxon>
    </lineage>
</organism>
<keyword evidence="3" id="KW-1185">Reference proteome</keyword>
<evidence type="ECO:0000259" key="1">
    <source>
        <dbReference type="Pfam" id="PF14214"/>
    </source>
</evidence>
<evidence type="ECO:0000313" key="3">
    <source>
        <dbReference type="Proteomes" id="UP001385951"/>
    </source>
</evidence>
<evidence type="ECO:0000313" key="2">
    <source>
        <dbReference type="EMBL" id="KAK7679205.1"/>
    </source>
</evidence>
<protein>
    <recommendedName>
        <fullName evidence="1">Helitron helicase-like domain-containing protein</fullName>
    </recommendedName>
</protein>